<dbReference type="PROSITE" id="PS51029">
    <property type="entry name" value="MADF"/>
    <property type="match status" value="1"/>
</dbReference>
<dbReference type="SMART" id="SM00595">
    <property type="entry name" value="MADF"/>
    <property type="match status" value="1"/>
</dbReference>
<dbReference type="InterPro" id="IPR006578">
    <property type="entry name" value="MADF-dom"/>
</dbReference>
<proteinExistence type="predicted"/>
<name>A0A6A4ILH1_APOLU</name>
<evidence type="ECO:0000313" key="2">
    <source>
        <dbReference type="EMBL" id="KAF6201348.1"/>
    </source>
</evidence>
<feature type="region of interest" description="Disordered" evidence="1">
    <location>
        <begin position="105"/>
        <end position="172"/>
    </location>
</feature>
<comment type="caution">
    <text evidence="2">The sequence shown here is derived from an EMBL/GenBank/DDBJ whole genome shotgun (WGS) entry which is preliminary data.</text>
</comment>
<dbReference type="AlphaFoldDB" id="A0A6A4ILH1"/>
<dbReference type="EMBL" id="WIXP02000013">
    <property type="protein sequence ID" value="KAF6201348.1"/>
    <property type="molecule type" value="Genomic_DNA"/>
</dbReference>
<dbReference type="PANTHER" id="PTHR21505">
    <property type="entry name" value="MADF DOMAIN-CONTAINING PROTEIN-RELATED"/>
    <property type="match status" value="1"/>
</dbReference>
<accession>A0A6A4ILH1</accession>
<evidence type="ECO:0000256" key="1">
    <source>
        <dbReference type="SAM" id="MobiDB-lite"/>
    </source>
</evidence>
<dbReference type="Proteomes" id="UP000466442">
    <property type="component" value="Unassembled WGS sequence"/>
</dbReference>
<evidence type="ECO:0000313" key="3">
    <source>
        <dbReference type="Proteomes" id="UP000466442"/>
    </source>
</evidence>
<reference evidence="2" key="1">
    <citation type="journal article" date="2021" name="Mol. Ecol. Resour.">
        <title>Apolygus lucorum genome provides insights into omnivorousness and mesophyll feeding.</title>
        <authorList>
            <person name="Liu Y."/>
            <person name="Liu H."/>
            <person name="Wang H."/>
            <person name="Huang T."/>
            <person name="Liu B."/>
            <person name="Yang B."/>
            <person name="Yin L."/>
            <person name="Li B."/>
            <person name="Zhang Y."/>
            <person name="Zhang S."/>
            <person name="Jiang F."/>
            <person name="Zhang X."/>
            <person name="Ren Y."/>
            <person name="Wang B."/>
            <person name="Wang S."/>
            <person name="Lu Y."/>
            <person name="Wu K."/>
            <person name="Fan W."/>
            <person name="Wang G."/>
        </authorList>
    </citation>
    <scope>NUCLEOTIDE SEQUENCE</scope>
    <source>
        <strain evidence="2">12Hb</strain>
    </source>
</reference>
<dbReference type="OrthoDB" id="6615607at2759"/>
<feature type="compositionally biased region" description="Low complexity" evidence="1">
    <location>
        <begin position="128"/>
        <end position="143"/>
    </location>
</feature>
<keyword evidence="3" id="KW-1185">Reference proteome</keyword>
<dbReference type="Pfam" id="PF10545">
    <property type="entry name" value="MADF_DNA_bdg"/>
    <property type="match status" value="1"/>
</dbReference>
<sequence>MKGWDQQETLKLISEYKTHRLLWDPKNPNHFNKIYKKDAWESIGQEMGKTAVDCKTKMENLLSGLRREKMKIARSIEKGTDEVYKSSWFALDSLLFLWEKNNTSNSSNTLTTPGTSVEETPEEVASLPGDPTSSQGSQSPSPSERTSIRNSAAKRRAPQTPRFTPKVKREEDYRSENAFEIHEQFANTEHDESYHFGNFVASKLRLYDASTRTAIQSDIMNVFLSANSSMYS</sequence>
<dbReference type="PANTHER" id="PTHR21505:SF12">
    <property type="entry name" value="MADF DOMAIN-CONTAINING PROTEIN-RELATED"/>
    <property type="match status" value="1"/>
</dbReference>
<gene>
    <name evidence="2" type="ORF">GE061_005796</name>
</gene>
<feature type="compositionally biased region" description="Low complexity" evidence="1">
    <location>
        <begin position="105"/>
        <end position="116"/>
    </location>
</feature>
<protein>
    <submittedName>
        <fullName evidence="2">Uncharacterized protein</fullName>
    </submittedName>
</protein>
<organism evidence="2 3">
    <name type="scientific">Apolygus lucorum</name>
    <name type="common">Small green plant bug</name>
    <name type="synonym">Lygocoris lucorum</name>
    <dbReference type="NCBI Taxonomy" id="248454"/>
    <lineage>
        <taxon>Eukaryota</taxon>
        <taxon>Metazoa</taxon>
        <taxon>Ecdysozoa</taxon>
        <taxon>Arthropoda</taxon>
        <taxon>Hexapoda</taxon>
        <taxon>Insecta</taxon>
        <taxon>Pterygota</taxon>
        <taxon>Neoptera</taxon>
        <taxon>Paraneoptera</taxon>
        <taxon>Hemiptera</taxon>
        <taxon>Heteroptera</taxon>
        <taxon>Panheteroptera</taxon>
        <taxon>Cimicomorpha</taxon>
        <taxon>Miridae</taxon>
        <taxon>Mirini</taxon>
        <taxon>Apolygus</taxon>
    </lineage>
</organism>